<dbReference type="GO" id="GO:1990112">
    <property type="term" value="C:RQC complex"/>
    <property type="evidence" value="ECO:0007669"/>
    <property type="project" value="TreeGrafter"/>
</dbReference>
<dbReference type="InterPro" id="IPR008532">
    <property type="entry name" value="NFACT_RNA-bd"/>
</dbReference>
<dbReference type="PANTHER" id="PTHR15239:SF6">
    <property type="entry name" value="RIBOSOME QUALITY CONTROL COMPLEX SUBUNIT NEMF"/>
    <property type="match status" value="1"/>
</dbReference>
<dbReference type="GO" id="GO:0072344">
    <property type="term" value="P:rescue of stalled ribosome"/>
    <property type="evidence" value="ECO:0007669"/>
    <property type="project" value="TreeGrafter"/>
</dbReference>
<dbReference type="Pfam" id="PF05670">
    <property type="entry name" value="NFACT-R_1"/>
    <property type="match status" value="1"/>
</dbReference>
<dbReference type="STRING" id="1157962.A0A250X8U0"/>
<name>A0A250X8U0_9CHLO</name>
<dbReference type="AlphaFoldDB" id="A0A250X8U0"/>
<organism evidence="3 4">
    <name type="scientific">Chlamydomonas eustigma</name>
    <dbReference type="NCBI Taxonomy" id="1157962"/>
    <lineage>
        <taxon>Eukaryota</taxon>
        <taxon>Viridiplantae</taxon>
        <taxon>Chlorophyta</taxon>
        <taxon>core chlorophytes</taxon>
        <taxon>Chlorophyceae</taxon>
        <taxon>CS clade</taxon>
        <taxon>Chlamydomonadales</taxon>
        <taxon>Chlamydomonadaceae</taxon>
        <taxon>Chlamydomonas</taxon>
    </lineage>
</organism>
<dbReference type="InterPro" id="IPR051608">
    <property type="entry name" value="RQC_Subunit_NEMF"/>
</dbReference>
<dbReference type="Pfam" id="PF05833">
    <property type="entry name" value="NFACT_N"/>
    <property type="match status" value="2"/>
</dbReference>
<dbReference type="GO" id="GO:0043023">
    <property type="term" value="F:ribosomal large subunit binding"/>
    <property type="evidence" value="ECO:0007669"/>
    <property type="project" value="TreeGrafter"/>
</dbReference>
<dbReference type="Proteomes" id="UP000232323">
    <property type="component" value="Unassembled WGS sequence"/>
</dbReference>
<keyword evidence="4" id="KW-1185">Reference proteome</keyword>
<evidence type="ECO:0000259" key="2">
    <source>
        <dbReference type="Pfam" id="PF05670"/>
    </source>
</evidence>
<dbReference type="EMBL" id="BEGY01000040">
    <property type="protein sequence ID" value="GAX79190.1"/>
    <property type="molecule type" value="Genomic_DNA"/>
</dbReference>
<feature type="domain" description="NFACT RNA-binding" evidence="2">
    <location>
        <begin position="572"/>
        <end position="672"/>
    </location>
</feature>
<dbReference type="PANTHER" id="PTHR15239">
    <property type="entry name" value="NUCLEAR EXPORT MEDIATOR FACTOR NEMF"/>
    <property type="match status" value="1"/>
</dbReference>
<evidence type="ECO:0000313" key="3">
    <source>
        <dbReference type="EMBL" id="GAX79190.1"/>
    </source>
</evidence>
<dbReference type="OrthoDB" id="436717at2759"/>
<proteinExistence type="predicted"/>
<comment type="caution">
    <text evidence="3">The sequence shown here is derived from an EMBL/GenBank/DDBJ whole genome shotgun (WGS) entry which is preliminary data.</text>
</comment>
<feature type="region of interest" description="Disordered" evidence="1">
    <location>
        <begin position="230"/>
        <end position="266"/>
    </location>
</feature>
<dbReference type="GO" id="GO:0000049">
    <property type="term" value="F:tRNA binding"/>
    <property type="evidence" value="ECO:0007669"/>
    <property type="project" value="TreeGrafter"/>
</dbReference>
<gene>
    <name evidence="3" type="ORF">CEUSTIGMA_g6630.t1</name>
</gene>
<dbReference type="Gene3D" id="2.30.310.10">
    <property type="entry name" value="ibrinogen binding protein from staphylococcus aureus domain"/>
    <property type="match status" value="1"/>
</dbReference>
<sequence>MSEGALAPTPHDHDAKAKPGSSIRAIDFTTLAACCTEIRNNWIPSKIEQVIMCGRTDLSIKLRTIQGGGWLHLSWHPQAARVTASSRPPQRGSAAEAFTLGEQLHDNLAGLVLTGAVMPQAWERVIELQFGVRPSESPTRLLYCEVLTRYSNLILTDLERNILACAVQVGTSKSNLRQLQTGGVYQLPPVTSGMPPDTCSDFQEWRQVVIKAAQLAAAAQAASAAARQLSRSSKRKQVAGSGDSEAVGEMQTHEDPHSAGGATAEAHDSGGMFLEGTLIEGLTRAFHGVSPHLVEDLCYAAGLPQGSHSLITTALSEPHWQALYECWDAWIKRVRSEDWCCSSDTHTGRFNVLGTFPERHSSVFDLLDQYYNQLQSSEVHSQLHHKLASALAVALKKTQSRVFGFQKQLKDAEGADAVQMQGDMITSNMWRIQPGASEAVVESWETGEPVTLQLDPKKGGPLKVAEGLYKKARKLRRAVQAVQPLLEASILEQQYLEEVESSLIGLKHYKEEADLKSLHEVHDELVQQGYLKAPPDAALAAKGAAKAKKGAAKASKRAGGTSAWGAAGQAGFRVYTSPSGFQVLIGRSNVQNDELSNVVAKPGDVWMHVRGMPGSHAVIKVPSGRTPDDADLQFCANLCAFFSKAKETGKADVIVCLAQHLKKPRGAKPGQILVTKELCNIVAKPGDSIAAKE</sequence>
<reference evidence="3 4" key="1">
    <citation type="submission" date="2017-08" db="EMBL/GenBank/DDBJ databases">
        <title>Acidophilic green algal genome provides insights into adaptation to an acidic environment.</title>
        <authorList>
            <person name="Hirooka S."/>
            <person name="Hirose Y."/>
            <person name="Kanesaki Y."/>
            <person name="Higuchi S."/>
            <person name="Fujiwara T."/>
            <person name="Onuma R."/>
            <person name="Era A."/>
            <person name="Ohbayashi R."/>
            <person name="Uzuka A."/>
            <person name="Nozaki H."/>
            <person name="Yoshikawa H."/>
            <person name="Miyagishima S.Y."/>
        </authorList>
    </citation>
    <scope>NUCLEOTIDE SEQUENCE [LARGE SCALE GENOMIC DNA]</scope>
    <source>
        <strain evidence="3 4">NIES-2499</strain>
    </source>
</reference>
<evidence type="ECO:0000313" key="4">
    <source>
        <dbReference type="Proteomes" id="UP000232323"/>
    </source>
</evidence>
<evidence type="ECO:0000256" key="1">
    <source>
        <dbReference type="SAM" id="MobiDB-lite"/>
    </source>
</evidence>
<protein>
    <recommendedName>
        <fullName evidence="2">NFACT RNA-binding domain-containing protein</fullName>
    </recommendedName>
</protein>
<accession>A0A250X8U0</accession>